<keyword evidence="4" id="KW-1185">Reference proteome</keyword>
<proteinExistence type="predicted"/>
<keyword evidence="2" id="KW-0472">Membrane</keyword>
<feature type="transmembrane region" description="Helical" evidence="2">
    <location>
        <begin position="145"/>
        <end position="168"/>
    </location>
</feature>
<organism evidence="3 4">
    <name type="scientific">Apiospora hydei</name>
    <dbReference type="NCBI Taxonomy" id="1337664"/>
    <lineage>
        <taxon>Eukaryota</taxon>
        <taxon>Fungi</taxon>
        <taxon>Dikarya</taxon>
        <taxon>Ascomycota</taxon>
        <taxon>Pezizomycotina</taxon>
        <taxon>Sordariomycetes</taxon>
        <taxon>Xylariomycetidae</taxon>
        <taxon>Amphisphaeriales</taxon>
        <taxon>Apiosporaceae</taxon>
        <taxon>Apiospora</taxon>
    </lineage>
</organism>
<feature type="compositionally biased region" description="Polar residues" evidence="1">
    <location>
        <begin position="21"/>
        <end position="30"/>
    </location>
</feature>
<evidence type="ECO:0000313" key="3">
    <source>
        <dbReference type="EMBL" id="KAK8088360.1"/>
    </source>
</evidence>
<evidence type="ECO:0000256" key="2">
    <source>
        <dbReference type="SAM" id="Phobius"/>
    </source>
</evidence>
<feature type="region of interest" description="Disordered" evidence="1">
    <location>
        <begin position="110"/>
        <end position="136"/>
    </location>
</feature>
<sequence>MANDAHDQSRGPEPGLEVVQSEHSNASSPQVVHRRSGESAPEVALPDHAWIYPVHDANEQQKVLPSGLLQQQIHQRSARGQQYSHDYNAKYPSLRGNHFLTTPEVVPNSAAGSFSAGSEEDGGYQSPLKEASLHSPPRKRPRRQIIILVVVVAVILVGSTVGGVVGALRSHSR</sequence>
<reference evidence="3 4" key="1">
    <citation type="submission" date="2023-01" db="EMBL/GenBank/DDBJ databases">
        <title>Analysis of 21 Apiospora genomes using comparative genomics revels a genus with tremendous synthesis potential of carbohydrate active enzymes and secondary metabolites.</title>
        <authorList>
            <person name="Sorensen T."/>
        </authorList>
    </citation>
    <scope>NUCLEOTIDE SEQUENCE [LARGE SCALE GENOMIC DNA]</scope>
    <source>
        <strain evidence="3 4">CBS 114990</strain>
    </source>
</reference>
<feature type="compositionally biased region" description="Basic and acidic residues" evidence="1">
    <location>
        <begin position="1"/>
        <end position="10"/>
    </location>
</feature>
<evidence type="ECO:0000313" key="4">
    <source>
        <dbReference type="Proteomes" id="UP001433268"/>
    </source>
</evidence>
<evidence type="ECO:0000256" key="1">
    <source>
        <dbReference type="SAM" id="MobiDB-lite"/>
    </source>
</evidence>
<keyword evidence="2" id="KW-0812">Transmembrane</keyword>
<dbReference type="GeneID" id="92040696"/>
<name>A0ABR1WYZ6_9PEZI</name>
<accession>A0ABR1WYZ6</accession>
<dbReference type="RefSeq" id="XP_066671254.1">
    <property type="nucleotide sequence ID" value="XM_066807636.1"/>
</dbReference>
<comment type="caution">
    <text evidence="3">The sequence shown here is derived from an EMBL/GenBank/DDBJ whole genome shotgun (WGS) entry which is preliminary data.</text>
</comment>
<dbReference type="EMBL" id="JAQQWN010000004">
    <property type="protein sequence ID" value="KAK8088360.1"/>
    <property type="molecule type" value="Genomic_DNA"/>
</dbReference>
<gene>
    <name evidence="3" type="ORF">PG997_003321</name>
</gene>
<protein>
    <submittedName>
        <fullName evidence="3">Uncharacterized protein</fullName>
    </submittedName>
</protein>
<dbReference type="Proteomes" id="UP001433268">
    <property type="component" value="Unassembled WGS sequence"/>
</dbReference>
<keyword evidence="2" id="KW-1133">Transmembrane helix</keyword>
<feature type="region of interest" description="Disordered" evidence="1">
    <location>
        <begin position="1"/>
        <end position="43"/>
    </location>
</feature>